<gene>
    <name evidence="3" type="ORF">SAMN02982917_1819</name>
</gene>
<dbReference type="Pfam" id="PF00106">
    <property type="entry name" value="adh_short"/>
    <property type="match status" value="1"/>
</dbReference>
<dbReference type="EMBL" id="FXAK01000002">
    <property type="protein sequence ID" value="SMF35636.1"/>
    <property type="molecule type" value="Genomic_DNA"/>
</dbReference>
<sequence length="256" mass="27165">MTLRTVLITGGALRVGRELSLQLAADGWHVLVHCRRSRAEADAVVRLIEQGGGVADVLCADLERLDEVERLAVDAGEAATRRGSRLTALINNASLFDYDTLDRMTADSWGRHIDVNLRAPIFLTRCFAAAVADGDDGCVINILDNRIAAPNPDYFSYGVAKLGLSAATGTLALALAPRLRVCGIAPGITLVSGGQTAEEFRMAHRANPMRRGCTVDQIAMAVRFILGAPSLTGQTIVIDGGQSLANPGRDVAFLAD</sequence>
<dbReference type="InterPro" id="IPR036291">
    <property type="entry name" value="NAD(P)-bd_dom_sf"/>
</dbReference>
<dbReference type="STRING" id="286727.SAMN02982917_1819"/>
<name>A0A1X7ELK0_9PROT</name>
<evidence type="ECO:0000256" key="1">
    <source>
        <dbReference type="ARBA" id="ARBA00006484"/>
    </source>
</evidence>
<dbReference type="AlphaFoldDB" id="A0A1X7ELK0"/>
<proteinExistence type="inferred from homology"/>
<comment type="similarity">
    <text evidence="1">Belongs to the short-chain dehydrogenases/reductases (SDR) family.</text>
</comment>
<evidence type="ECO:0000256" key="2">
    <source>
        <dbReference type="ARBA" id="ARBA00023002"/>
    </source>
</evidence>
<keyword evidence="2" id="KW-0560">Oxidoreductase</keyword>
<dbReference type="Gene3D" id="3.40.50.720">
    <property type="entry name" value="NAD(P)-binding Rossmann-like Domain"/>
    <property type="match status" value="1"/>
</dbReference>
<dbReference type="PANTHER" id="PTHR43639:SF1">
    <property type="entry name" value="SHORT-CHAIN DEHYDROGENASE_REDUCTASE FAMILY PROTEIN"/>
    <property type="match status" value="1"/>
</dbReference>
<evidence type="ECO:0000313" key="4">
    <source>
        <dbReference type="Proteomes" id="UP000192936"/>
    </source>
</evidence>
<reference evidence="3 4" key="1">
    <citation type="submission" date="2017-04" db="EMBL/GenBank/DDBJ databases">
        <authorList>
            <person name="Afonso C.L."/>
            <person name="Miller P.J."/>
            <person name="Scott M.A."/>
            <person name="Spackman E."/>
            <person name="Goraichik I."/>
            <person name="Dimitrov K.M."/>
            <person name="Suarez D.L."/>
            <person name="Swayne D.E."/>
        </authorList>
    </citation>
    <scope>NUCLEOTIDE SEQUENCE [LARGE SCALE GENOMIC DNA]</scope>
    <source>
        <strain evidence="3 4">A2P</strain>
    </source>
</reference>
<organism evidence="3 4">
    <name type="scientific">Azospirillum oryzae</name>
    <dbReference type="NCBI Taxonomy" id="286727"/>
    <lineage>
        <taxon>Bacteria</taxon>
        <taxon>Pseudomonadati</taxon>
        <taxon>Pseudomonadota</taxon>
        <taxon>Alphaproteobacteria</taxon>
        <taxon>Rhodospirillales</taxon>
        <taxon>Azospirillaceae</taxon>
        <taxon>Azospirillum</taxon>
    </lineage>
</organism>
<dbReference type="NCBIfam" id="NF006597">
    <property type="entry name" value="PRK09134.1"/>
    <property type="match status" value="1"/>
</dbReference>
<dbReference type="RefSeq" id="WP_167393197.1">
    <property type="nucleotide sequence ID" value="NZ_FXAK01000002.1"/>
</dbReference>
<dbReference type="PRINTS" id="PR00081">
    <property type="entry name" value="GDHRDH"/>
</dbReference>
<dbReference type="Proteomes" id="UP000192936">
    <property type="component" value="Unassembled WGS sequence"/>
</dbReference>
<dbReference type="GO" id="GO:0016491">
    <property type="term" value="F:oxidoreductase activity"/>
    <property type="evidence" value="ECO:0007669"/>
    <property type="project" value="UniProtKB-KW"/>
</dbReference>
<evidence type="ECO:0000313" key="3">
    <source>
        <dbReference type="EMBL" id="SMF35636.1"/>
    </source>
</evidence>
<dbReference type="PANTHER" id="PTHR43639">
    <property type="entry name" value="OXIDOREDUCTASE, SHORT-CHAIN DEHYDROGENASE/REDUCTASE FAMILY (AFU_ORTHOLOGUE AFUA_5G02870)"/>
    <property type="match status" value="1"/>
</dbReference>
<protein>
    <submittedName>
        <fullName evidence="3">NAD(P)-dependent dehydrogenase, short-chain alcohol dehydrogenase family</fullName>
    </submittedName>
</protein>
<accession>A0A1X7ELK0</accession>
<dbReference type="InterPro" id="IPR002347">
    <property type="entry name" value="SDR_fam"/>
</dbReference>
<dbReference type="SUPFAM" id="SSF51735">
    <property type="entry name" value="NAD(P)-binding Rossmann-fold domains"/>
    <property type="match status" value="1"/>
</dbReference>